<accession>A0A8H2WA70</accession>
<dbReference type="AlphaFoldDB" id="A0A8H2WA70"/>
<protein>
    <submittedName>
        <fullName evidence="1">Uncharacterized protein</fullName>
    </submittedName>
</protein>
<dbReference type="EMBL" id="CAJMWS010000055">
    <property type="protein sequence ID" value="CAE6350760.1"/>
    <property type="molecule type" value="Genomic_DNA"/>
</dbReference>
<gene>
    <name evidence="1" type="ORF">RDB_LOCUS10485</name>
</gene>
<dbReference type="Proteomes" id="UP000663846">
    <property type="component" value="Unassembled WGS sequence"/>
</dbReference>
<name>A0A8H2WA70_9AGAM</name>
<proteinExistence type="predicted"/>
<comment type="caution">
    <text evidence="1">The sequence shown here is derived from an EMBL/GenBank/DDBJ whole genome shotgun (WGS) entry which is preliminary data.</text>
</comment>
<evidence type="ECO:0000313" key="1">
    <source>
        <dbReference type="EMBL" id="CAE6350760.1"/>
    </source>
</evidence>
<organism evidence="1 2">
    <name type="scientific">Rhizoctonia solani</name>
    <dbReference type="NCBI Taxonomy" id="456999"/>
    <lineage>
        <taxon>Eukaryota</taxon>
        <taxon>Fungi</taxon>
        <taxon>Dikarya</taxon>
        <taxon>Basidiomycota</taxon>
        <taxon>Agaricomycotina</taxon>
        <taxon>Agaricomycetes</taxon>
        <taxon>Cantharellales</taxon>
        <taxon>Ceratobasidiaceae</taxon>
        <taxon>Rhizoctonia</taxon>
    </lineage>
</organism>
<evidence type="ECO:0000313" key="2">
    <source>
        <dbReference type="Proteomes" id="UP000663846"/>
    </source>
</evidence>
<reference evidence="1" key="1">
    <citation type="submission" date="2021-01" db="EMBL/GenBank/DDBJ databases">
        <authorList>
            <person name="Kaushik A."/>
        </authorList>
    </citation>
    <scope>NUCLEOTIDE SEQUENCE</scope>
    <source>
        <strain evidence="1">AG1-1C</strain>
    </source>
</reference>
<sequence>MSPYLAAAVRRWEDLGRQLEKTAMEFLDSCEDLSSHTSTLSTTPKELIWKIDNMLHSINNRTASHTNDARQSLAQARNKLAAPVHCLPEETMARVFLMAMESMDTDS</sequence>